<gene>
    <name evidence="3" type="ORF">GPECTOR_12g446</name>
</gene>
<sequence length="188" mass="21178">MHRLLKDNRQCLLYASGGFAAGVLASFAYHRLRSSRSNSGVNSSRSNSGVNSSRPGVVAITRLVELGSGDAQGSQHSSTLVEQLKKQLHGETMRDHEAEYREGRAEALREHLKSRADVDELFDRILHSPEYQRYRDRVALAWPDIDLKEWVESQRAECHSAMDADWLRCASTLDDGGPPRIGFWVQQK</sequence>
<feature type="region of interest" description="Disordered" evidence="1">
    <location>
        <begin position="35"/>
        <end position="54"/>
    </location>
</feature>
<evidence type="ECO:0000256" key="1">
    <source>
        <dbReference type="SAM" id="MobiDB-lite"/>
    </source>
</evidence>
<name>A0A150GNR6_GONPE</name>
<feature type="transmembrane region" description="Helical" evidence="2">
    <location>
        <begin position="12"/>
        <end position="29"/>
    </location>
</feature>
<accession>A0A150GNR6</accession>
<dbReference type="Proteomes" id="UP000075714">
    <property type="component" value="Unassembled WGS sequence"/>
</dbReference>
<evidence type="ECO:0000313" key="4">
    <source>
        <dbReference type="Proteomes" id="UP000075714"/>
    </source>
</evidence>
<dbReference type="AlphaFoldDB" id="A0A150GNR6"/>
<evidence type="ECO:0000256" key="2">
    <source>
        <dbReference type="SAM" id="Phobius"/>
    </source>
</evidence>
<dbReference type="EMBL" id="LSYV01000013">
    <property type="protein sequence ID" value="KXZ51483.1"/>
    <property type="molecule type" value="Genomic_DNA"/>
</dbReference>
<keyword evidence="2" id="KW-0472">Membrane</keyword>
<keyword evidence="2" id="KW-1133">Transmembrane helix</keyword>
<reference evidence="4" key="1">
    <citation type="journal article" date="2016" name="Nat. Commun.">
        <title>The Gonium pectorale genome demonstrates co-option of cell cycle regulation during the evolution of multicellularity.</title>
        <authorList>
            <person name="Hanschen E.R."/>
            <person name="Marriage T.N."/>
            <person name="Ferris P.J."/>
            <person name="Hamaji T."/>
            <person name="Toyoda A."/>
            <person name="Fujiyama A."/>
            <person name="Neme R."/>
            <person name="Noguchi H."/>
            <person name="Minakuchi Y."/>
            <person name="Suzuki M."/>
            <person name="Kawai-Toyooka H."/>
            <person name="Smith D.R."/>
            <person name="Sparks H."/>
            <person name="Anderson J."/>
            <person name="Bakaric R."/>
            <person name="Luria V."/>
            <person name="Karger A."/>
            <person name="Kirschner M.W."/>
            <person name="Durand P.M."/>
            <person name="Michod R.E."/>
            <person name="Nozaki H."/>
            <person name="Olson B.J."/>
        </authorList>
    </citation>
    <scope>NUCLEOTIDE SEQUENCE [LARGE SCALE GENOMIC DNA]</scope>
    <source>
        <strain evidence="4">NIES-2863</strain>
    </source>
</reference>
<keyword evidence="4" id="KW-1185">Reference proteome</keyword>
<evidence type="ECO:0000313" key="3">
    <source>
        <dbReference type="EMBL" id="KXZ51483.1"/>
    </source>
</evidence>
<organism evidence="3 4">
    <name type="scientific">Gonium pectorale</name>
    <name type="common">Green alga</name>
    <dbReference type="NCBI Taxonomy" id="33097"/>
    <lineage>
        <taxon>Eukaryota</taxon>
        <taxon>Viridiplantae</taxon>
        <taxon>Chlorophyta</taxon>
        <taxon>core chlorophytes</taxon>
        <taxon>Chlorophyceae</taxon>
        <taxon>CS clade</taxon>
        <taxon>Chlamydomonadales</taxon>
        <taxon>Volvocaceae</taxon>
        <taxon>Gonium</taxon>
    </lineage>
</organism>
<comment type="caution">
    <text evidence="3">The sequence shown here is derived from an EMBL/GenBank/DDBJ whole genome shotgun (WGS) entry which is preliminary data.</text>
</comment>
<keyword evidence="2" id="KW-0812">Transmembrane</keyword>
<evidence type="ECO:0008006" key="5">
    <source>
        <dbReference type="Google" id="ProtNLM"/>
    </source>
</evidence>
<proteinExistence type="predicted"/>
<protein>
    <recommendedName>
        <fullName evidence="5">Transmembrane protein</fullName>
    </recommendedName>
</protein>